<dbReference type="EMBL" id="NEVS01000004">
    <property type="protein sequence ID" value="OZI63139.1"/>
    <property type="molecule type" value="Genomic_DNA"/>
</dbReference>
<dbReference type="AlphaFoldDB" id="A0A261UMQ2"/>
<evidence type="ECO:0000256" key="1">
    <source>
        <dbReference type="SAM" id="MobiDB-lite"/>
    </source>
</evidence>
<organism evidence="2 3">
    <name type="scientific">Bordetella genomosp. 11</name>
    <dbReference type="NCBI Taxonomy" id="1416808"/>
    <lineage>
        <taxon>Bacteria</taxon>
        <taxon>Pseudomonadati</taxon>
        <taxon>Pseudomonadota</taxon>
        <taxon>Betaproteobacteria</taxon>
        <taxon>Burkholderiales</taxon>
        <taxon>Alcaligenaceae</taxon>
        <taxon>Bordetella</taxon>
    </lineage>
</organism>
<dbReference type="OrthoDB" id="9889844at2"/>
<proteinExistence type="predicted"/>
<feature type="region of interest" description="Disordered" evidence="1">
    <location>
        <begin position="1"/>
        <end position="31"/>
    </location>
</feature>
<dbReference type="RefSeq" id="WP_094844407.1">
    <property type="nucleotide sequence ID" value="NZ_NEVS01000004.1"/>
</dbReference>
<reference evidence="3" key="1">
    <citation type="submission" date="2017-05" db="EMBL/GenBank/DDBJ databases">
        <title>Complete and WGS of Bordetella genogroups.</title>
        <authorList>
            <person name="Spilker T."/>
            <person name="Lipuma J."/>
        </authorList>
    </citation>
    <scope>NUCLEOTIDE SEQUENCE [LARGE SCALE GENOMIC DNA]</scope>
    <source>
        <strain evidence="3">AU8856</strain>
    </source>
</reference>
<evidence type="ECO:0000313" key="2">
    <source>
        <dbReference type="EMBL" id="OZI63139.1"/>
    </source>
</evidence>
<name>A0A261UMQ2_9BORD</name>
<protein>
    <submittedName>
        <fullName evidence="2">Uncharacterized protein</fullName>
    </submittedName>
</protein>
<evidence type="ECO:0000313" key="3">
    <source>
        <dbReference type="Proteomes" id="UP000215767"/>
    </source>
</evidence>
<sequence>MTQLAPFGTVPIPPPAGPPVGSAQSPSIATKSGNDLAATLDAYHVPAPGAHGSEDTLRLADTSPRGAASYSMSAAFLRLRRAASEFPTREAGPREAIAGVPFAEDFGIQLLDTFRQSTLSTWERADLMEQAFTEWRREGPSPQAATRLQSILAPGYVDTPEEPKGAVIMDALALHLIDRGRYAPLVRDYIDSLERTGEYDSLIDALLRDFPDKNREWASRALAVTLHTWNEPLPADLRAEDASPDEPAFDMNTRIQKLYRLMNPNARRDGNDGEGEGDGS</sequence>
<feature type="compositionally biased region" description="Low complexity" evidence="1">
    <location>
        <begin position="1"/>
        <end position="10"/>
    </location>
</feature>
<keyword evidence="3" id="KW-1185">Reference proteome</keyword>
<accession>A0A261UMQ2</accession>
<feature type="region of interest" description="Disordered" evidence="1">
    <location>
        <begin position="261"/>
        <end position="280"/>
    </location>
</feature>
<gene>
    <name evidence="2" type="ORF">CAL28_29040</name>
</gene>
<comment type="caution">
    <text evidence="2">The sequence shown here is derived from an EMBL/GenBank/DDBJ whole genome shotgun (WGS) entry which is preliminary data.</text>
</comment>
<dbReference type="Proteomes" id="UP000215767">
    <property type="component" value="Unassembled WGS sequence"/>
</dbReference>